<dbReference type="PRINTS" id="PR00111">
    <property type="entry name" value="ABHYDROLASE"/>
</dbReference>
<evidence type="ECO:0000313" key="2">
    <source>
        <dbReference type="EMBL" id="SCG77967.1"/>
    </source>
</evidence>
<evidence type="ECO:0000313" key="3">
    <source>
        <dbReference type="Proteomes" id="UP000198221"/>
    </source>
</evidence>
<keyword evidence="2" id="KW-0378">Hydrolase</keyword>
<keyword evidence="3" id="KW-1185">Reference proteome</keyword>
<dbReference type="InterPro" id="IPR000073">
    <property type="entry name" value="AB_hydrolase_1"/>
</dbReference>
<gene>
    <name evidence="2" type="ORF">GA0070613_6422</name>
</gene>
<name>A0A1C5K5E0_9ACTN</name>
<feature type="domain" description="AB hydrolase-1" evidence="1">
    <location>
        <begin position="212"/>
        <end position="260"/>
    </location>
</feature>
<dbReference type="InterPro" id="IPR029058">
    <property type="entry name" value="AB_hydrolase_fold"/>
</dbReference>
<feature type="domain" description="AB hydrolase-1" evidence="1">
    <location>
        <begin position="31"/>
        <end position="138"/>
    </location>
</feature>
<dbReference type="PANTHER" id="PTHR46438:SF11">
    <property type="entry name" value="LIPASE-RELATED"/>
    <property type="match status" value="1"/>
</dbReference>
<dbReference type="GO" id="GO:0016787">
    <property type="term" value="F:hydrolase activity"/>
    <property type="evidence" value="ECO:0007669"/>
    <property type="project" value="UniProtKB-KW"/>
</dbReference>
<dbReference type="PANTHER" id="PTHR46438">
    <property type="entry name" value="ALPHA/BETA-HYDROLASES SUPERFAMILY PROTEIN"/>
    <property type="match status" value="1"/>
</dbReference>
<accession>A0A1C5K5E0</accession>
<dbReference type="AlphaFoldDB" id="A0A1C5K5E0"/>
<dbReference type="InterPro" id="IPR000639">
    <property type="entry name" value="Epox_hydrolase-like"/>
</dbReference>
<dbReference type="EMBL" id="LT607754">
    <property type="protein sequence ID" value="SCG77967.1"/>
    <property type="molecule type" value="Genomic_DNA"/>
</dbReference>
<dbReference type="Pfam" id="PF00561">
    <property type="entry name" value="Abhydrolase_1"/>
    <property type="match status" value="2"/>
</dbReference>
<evidence type="ECO:0000259" key="1">
    <source>
        <dbReference type="Pfam" id="PF00561"/>
    </source>
</evidence>
<dbReference type="Proteomes" id="UP000198221">
    <property type="component" value="Chromosome I"/>
</dbReference>
<dbReference type="PRINTS" id="PR00412">
    <property type="entry name" value="EPOXHYDRLASE"/>
</dbReference>
<dbReference type="Gene3D" id="3.40.50.1820">
    <property type="entry name" value="alpha/beta hydrolase"/>
    <property type="match status" value="1"/>
</dbReference>
<dbReference type="SUPFAM" id="SSF53474">
    <property type="entry name" value="alpha/beta-Hydrolases"/>
    <property type="match status" value="1"/>
</dbReference>
<reference evidence="3" key="1">
    <citation type="submission" date="2016-06" db="EMBL/GenBank/DDBJ databases">
        <authorList>
            <person name="Varghese N."/>
            <person name="Submissions Spin"/>
        </authorList>
    </citation>
    <scope>NUCLEOTIDE SEQUENCE [LARGE SCALE GENOMIC DNA]</scope>
    <source>
        <strain evidence="3">DSM 43819</strain>
    </source>
</reference>
<proteinExistence type="predicted"/>
<protein>
    <submittedName>
        <fullName evidence="2">2-hydroxymuconate semialdehyde hydrolase</fullName>
    </submittedName>
</protein>
<sequence>MLRSPTSPGECMKVSVDGVSINYHDAGTGEPVILLHGSGPGVSAAENWSRTLDVLADRGFRAIAPDVVGFGDSDRPEGFQYDARGWAESIRGFMSALDLGSAHLVGNSMGGRIALTLAGATPHLVRSLTLMGVRAPSVPPAAGLGKVRGYEPSLENMRSLLTDYFVVDPAVVTDEVVTRRYEASTRPGEHEHYRRMFSYPGANDLPLSDDDLRSLAVRTLIVHGREDKVIPVDHTYAMAALIPDVVSVVVSGCGHWVQVEQADMFESQLTAFLRGYGDAGESARARQSAGTV</sequence>
<organism evidence="2 3">
    <name type="scientific">Micromonospora inositola</name>
    <dbReference type="NCBI Taxonomy" id="47865"/>
    <lineage>
        <taxon>Bacteria</taxon>
        <taxon>Bacillati</taxon>
        <taxon>Actinomycetota</taxon>
        <taxon>Actinomycetes</taxon>
        <taxon>Micromonosporales</taxon>
        <taxon>Micromonosporaceae</taxon>
        <taxon>Micromonospora</taxon>
    </lineage>
</organism>